<evidence type="ECO:0000259" key="1">
    <source>
        <dbReference type="Pfam" id="PF01682"/>
    </source>
</evidence>
<sequence length="394" mass="44873">MFLLLAIMLSGALGQQSWFLLPLQSQNQQLQNASIFTSHPQKVSVLTQLQIQNYQRNFQKDLLSPIHRPQQQKQSPQLISHVNNIQMLRHENNMRHRDLPIASRVNQKVINETRNMGTSKHTPFINSNPFQFFHQSLLISNNQQQQNPSSRFKHPSPPQRFVLPQVIEQLSDIQPKLRPQTFKVPQLPVLAIVTSRPRAPEQKFVPQKLIHINSLNNRIHEPVLSSSTILIPIHTSLKREDQSATIVKNIGGISLVVTTKLENIVKLQMISANDAFLECCKEKNVDTKCESRCNFDILDRRVLTAMFIGSDPCPRNNGRSLLSCAAQDSDHTNCCRANGVQHTAAGDKCLEFCQMTPESNFQADVSMLPCWSVLKEIKQCFRLSLIEKRNIKEA</sequence>
<evidence type="ECO:0000313" key="2">
    <source>
        <dbReference type="WBParaSite" id="maker-PairedContig_459-snap-gene-0.32-mRNA-1"/>
    </source>
</evidence>
<dbReference type="Pfam" id="PF01682">
    <property type="entry name" value="DB"/>
    <property type="match status" value="1"/>
</dbReference>
<dbReference type="PANTHER" id="PTHR46705:SF2">
    <property type="entry name" value="DOMAIN OF UNKNOWN FUNCTION DB DOMAIN-CONTAINING PROTEIN"/>
    <property type="match status" value="1"/>
</dbReference>
<dbReference type="STRING" id="6293.A0A1I8ESK1"/>
<reference evidence="2" key="1">
    <citation type="submission" date="2016-11" db="UniProtKB">
        <authorList>
            <consortium name="WormBaseParasite"/>
        </authorList>
    </citation>
    <scope>IDENTIFICATION</scope>
    <source>
        <strain evidence="2">pt0022</strain>
    </source>
</reference>
<organism evidence="2">
    <name type="scientific">Wuchereria bancrofti</name>
    <dbReference type="NCBI Taxonomy" id="6293"/>
    <lineage>
        <taxon>Eukaryota</taxon>
        <taxon>Metazoa</taxon>
        <taxon>Ecdysozoa</taxon>
        <taxon>Nematoda</taxon>
        <taxon>Chromadorea</taxon>
        <taxon>Rhabditida</taxon>
        <taxon>Spirurina</taxon>
        <taxon>Spiruromorpha</taxon>
        <taxon>Filarioidea</taxon>
        <taxon>Onchocercidae</taxon>
        <taxon>Wuchereria</taxon>
    </lineage>
</organism>
<proteinExistence type="predicted"/>
<dbReference type="PANTHER" id="PTHR46705">
    <property type="entry name" value="PROTEIN CBG09805"/>
    <property type="match status" value="1"/>
</dbReference>
<feature type="domain" description="Domain of unknown function DB" evidence="1">
    <location>
        <begin position="279"/>
        <end position="381"/>
    </location>
</feature>
<name>A0A1I8ESK1_WUCBA</name>
<protein>
    <submittedName>
        <fullName evidence="2">DB domain-containing protein</fullName>
    </submittedName>
</protein>
<dbReference type="AlphaFoldDB" id="A0A1I8ESK1"/>
<dbReference type="InterPro" id="IPR002602">
    <property type="entry name" value="DB"/>
</dbReference>
<dbReference type="WBParaSite" id="maker-PairedContig_459-snap-gene-0.32-mRNA-1">
    <property type="protein sequence ID" value="maker-PairedContig_459-snap-gene-0.32-mRNA-1"/>
    <property type="gene ID" value="maker-PairedContig_459-snap-gene-0.32"/>
</dbReference>
<accession>A0A1I8ESK1</accession>